<dbReference type="PROSITE" id="PS50887">
    <property type="entry name" value="GGDEF"/>
    <property type="match status" value="1"/>
</dbReference>
<keyword evidence="1" id="KW-0472">Membrane</keyword>
<dbReference type="Proteomes" id="UP000032266">
    <property type="component" value="Chromosome"/>
</dbReference>
<evidence type="ECO:0000313" key="4">
    <source>
        <dbReference type="EMBL" id="AJQ93030.1"/>
    </source>
</evidence>
<organism evidence="4 5">
    <name type="scientific">Gynuella sunshinyii YC6258</name>
    <dbReference type="NCBI Taxonomy" id="1445510"/>
    <lineage>
        <taxon>Bacteria</taxon>
        <taxon>Pseudomonadati</taxon>
        <taxon>Pseudomonadota</taxon>
        <taxon>Gammaproteobacteria</taxon>
        <taxon>Oceanospirillales</taxon>
        <taxon>Saccharospirillaceae</taxon>
        <taxon>Gynuella</taxon>
    </lineage>
</organism>
<keyword evidence="5" id="KW-1185">Reference proteome</keyword>
<dbReference type="InterPro" id="IPR035919">
    <property type="entry name" value="EAL_sf"/>
</dbReference>
<dbReference type="CDD" id="cd01949">
    <property type="entry name" value="GGDEF"/>
    <property type="match status" value="1"/>
</dbReference>
<protein>
    <submittedName>
        <fullName evidence="4">Putative signal transduction protein containing a membrane domain, an EAL and a GGDEF domain</fullName>
    </submittedName>
</protein>
<dbReference type="HOGENOM" id="CLU_000445_70_44_6"/>
<dbReference type="InterPro" id="IPR043128">
    <property type="entry name" value="Rev_trsase/Diguanyl_cyclase"/>
</dbReference>
<evidence type="ECO:0000313" key="5">
    <source>
        <dbReference type="Proteomes" id="UP000032266"/>
    </source>
</evidence>
<dbReference type="SMART" id="SM00267">
    <property type="entry name" value="GGDEF"/>
    <property type="match status" value="1"/>
</dbReference>
<evidence type="ECO:0000259" key="2">
    <source>
        <dbReference type="PROSITE" id="PS50883"/>
    </source>
</evidence>
<dbReference type="InterPro" id="IPR029787">
    <property type="entry name" value="Nucleotide_cyclase"/>
</dbReference>
<keyword evidence="1" id="KW-0812">Transmembrane</keyword>
<feature type="domain" description="EAL" evidence="2">
    <location>
        <begin position="529"/>
        <end position="781"/>
    </location>
</feature>
<dbReference type="KEGG" id="gsn:YC6258_00980"/>
<dbReference type="InterPro" id="IPR052155">
    <property type="entry name" value="Biofilm_reg_signaling"/>
</dbReference>
<dbReference type="InterPro" id="IPR001633">
    <property type="entry name" value="EAL_dom"/>
</dbReference>
<dbReference type="AlphaFoldDB" id="A0A0C5V0D7"/>
<dbReference type="SUPFAM" id="SSF55073">
    <property type="entry name" value="Nucleotide cyclase"/>
    <property type="match status" value="1"/>
</dbReference>
<feature type="transmembrane region" description="Helical" evidence="1">
    <location>
        <begin position="6"/>
        <end position="26"/>
    </location>
</feature>
<evidence type="ECO:0000259" key="3">
    <source>
        <dbReference type="PROSITE" id="PS50887"/>
    </source>
</evidence>
<dbReference type="OrthoDB" id="6168558at2"/>
<dbReference type="PANTHER" id="PTHR44757:SF2">
    <property type="entry name" value="BIOFILM ARCHITECTURE MAINTENANCE PROTEIN MBAA"/>
    <property type="match status" value="1"/>
</dbReference>
<evidence type="ECO:0000256" key="1">
    <source>
        <dbReference type="SAM" id="Phobius"/>
    </source>
</evidence>
<dbReference type="NCBIfam" id="TIGR00254">
    <property type="entry name" value="GGDEF"/>
    <property type="match status" value="1"/>
</dbReference>
<name>A0A0C5V0D7_9GAMM</name>
<dbReference type="InterPro" id="IPR000160">
    <property type="entry name" value="GGDEF_dom"/>
</dbReference>
<dbReference type="RefSeq" id="WP_044615945.1">
    <property type="nucleotide sequence ID" value="NZ_CP007142.1"/>
</dbReference>
<dbReference type="EMBL" id="CP007142">
    <property type="protein sequence ID" value="AJQ93030.1"/>
    <property type="molecule type" value="Genomic_DNA"/>
</dbReference>
<feature type="domain" description="GGDEF" evidence="3">
    <location>
        <begin position="378"/>
        <end position="520"/>
    </location>
</feature>
<dbReference type="SUPFAM" id="SSF141868">
    <property type="entry name" value="EAL domain-like"/>
    <property type="match status" value="1"/>
</dbReference>
<dbReference type="STRING" id="1445510.YC6258_00980"/>
<dbReference type="PANTHER" id="PTHR44757">
    <property type="entry name" value="DIGUANYLATE CYCLASE DGCP"/>
    <property type="match status" value="1"/>
</dbReference>
<dbReference type="CDD" id="cd01948">
    <property type="entry name" value="EAL"/>
    <property type="match status" value="1"/>
</dbReference>
<proteinExistence type="predicted"/>
<sequence length="782" mass="89371">MKLRVRFLINLSTVAVLLVLVFGFLVKDMIDDRISKELDESLHNYFSQSHAIVQNTMNTMANHLNLIASDNLIVDFFAVPDEHHNPIFQSDLSRELQRYIAYNPSYLSVAVLMLDGQEIVLRNRNDYLAKGMDSYAQTLVDKFDQEPLTQFHLFVSKQHNMNVLSAYYPVFTGTPKDLILAGMVRITVEMESIFNELRSPRYEAFFITGHQTIFDPLSSNAELLQAVTSLDQMVEHPFKIATGLMSSGIELVVMTSRAEWMAEGWEVSIRSTSLVVLATAALMLLFFVLLSRQILAPIENFSRVLLKADPIADVPDFLPKRDDEIGLLQTRFQELMRRLNRSSRVLEQQAYTDSLTGLPNRAALYKLLEYHLSRPHEASFAVMFLDLDGFKKINDFYGHKFGDMFLRRVTERLRGLIAPDQQFNIRDLSLTENYLFRLGGDEFTVVLSDPQQVAIVADAIIKSFQNGFNVNDQLVYAGTSVGIAICPEHAIETSRLLQQADLAMYSAKRQGKMRYQLFNGELEEIESRRLYVEYRVRQAIDQGLFHAQFQAKVDTDTREIIGFEALARLSDEEGMAIPPNDFISIAQEQGVLDLVTFSVLEQSCQLLQQLGQPHMVAAINICPQQLNDIRFLSAMRYILWRYQVLPYQIELELTEDQIIENSGEIARNLNLVREFGFRTALDDFGVGYSSMGHLKRFRFDTLKLDRIFVSEEDFNSDTARAIINAIRMIASILDMEIVAEGVENRMQLDFLRRAGIPSAQGYYISPPLDQQPFVEFFQAGRD</sequence>
<dbReference type="Pfam" id="PF00990">
    <property type="entry name" value="GGDEF"/>
    <property type="match status" value="1"/>
</dbReference>
<gene>
    <name evidence="4" type="ORF">YC6258_00980</name>
</gene>
<dbReference type="Gene3D" id="6.10.340.10">
    <property type="match status" value="1"/>
</dbReference>
<keyword evidence="1" id="KW-1133">Transmembrane helix</keyword>
<reference evidence="4 5" key="1">
    <citation type="submission" date="2014-01" db="EMBL/GenBank/DDBJ databases">
        <title>Full genme sequencing of cellulolytic bacterium Gynuella sunshinyii YC6258T gen. nov., sp. nov.</title>
        <authorList>
            <person name="Khan H."/>
            <person name="Chung E.J."/>
            <person name="Chung Y.R."/>
        </authorList>
    </citation>
    <scope>NUCLEOTIDE SEQUENCE [LARGE SCALE GENOMIC DNA]</scope>
    <source>
        <strain evidence="4 5">YC6258</strain>
    </source>
</reference>
<accession>A0A0C5V0D7</accession>
<dbReference type="PROSITE" id="PS50883">
    <property type="entry name" value="EAL"/>
    <property type="match status" value="1"/>
</dbReference>
<dbReference type="Pfam" id="PF00563">
    <property type="entry name" value="EAL"/>
    <property type="match status" value="1"/>
</dbReference>
<dbReference type="Gene3D" id="3.20.20.450">
    <property type="entry name" value="EAL domain"/>
    <property type="match status" value="1"/>
</dbReference>
<dbReference type="SMART" id="SM00052">
    <property type="entry name" value="EAL"/>
    <property type="match status" value="1"/>
</dbReference>
<dbReference type="Gene3D" id="3.30.70.270">
    <property type="match status" value="1"/>
</dbReference>